<name>A0A8X6T9F0_NEPPI</name>
<dbReference type="Proteomes" id="UP000887013">
    <property type="component" value="Unassembled WGS sequence"/>
</dbReference>
<keyword evidence="3" id="KW-1185">Reference proteome</keyword>
<protein>
    <submittedName>
        <fullName evidence="2">Uncharacterized protein</fullName>
    </submittedName>
</protein>
<feature type="compositionally biased region" description="Basic residues" evidence="1">
    <location>
        <begin position="236"/>
        <end position="246"/>
    </location>
</feature>
<dbReference type="AlphaFoldDB" id="A0A8X6T9F0"/>
<gene>
    <name evidence="2" type="primary">AVEN_83640_1</name>
    <name evidence="2" type="ORF">NPIL_393671</name>
</gene>
<evidence type="ECO:0000313" key="2">
    <source>
        <dbReference type="EMBL" id="GFS90264.1"/>
    </source>
</evidence>
<reference evidence="2" key="1">
    <citation type="submission" date="2020-08" db="EMBL/GenBank/DDBJ databases">
        <title>Multicomponent nature underlies the extraordinary mechanical properties of spider dragline silk.</title>
        <authorList>
            <person name="Kono N."/>
            <person name="Nakamura H."/>
            <person name="Mori M."/>
            <person name="Yoshida Y."/>
            <person name="Ohtoshi R."/>
            <person name="Malay A.D."/>
            <person name="Moran D.A.P."/>
            <person name="Tomita M."/>
            <person name="Numata K."/>
            <person name="Arakawa K."/>
        </authorList>
    </citation>
    <scope>NUCLEOTIDE SEQUENCE</scope>
</reference>
<feature type="region of interest" description="Disordered" evidence="1">
    <location>
        <begin position="236"/>
        <end position="263"/>
    </location>
</feature>
<evidence type="ECO:0000313" key="3">
    <source>
        <dbReference type="Proteomes" id="UP000887013"/>
    </source>
</evidence>
<evidence type="ECO:0000256" key="1">
    <source>
        <dbReference type="SAM" id="MobiDB-lite"/>
    </source>
</evidence>
<accession>A0A8X6T9F0</accession>
<proteinExistence type="predicted"/>
<feature type="compositionally biased region" description="Basic and acidic residues" evidence="1">
    <location>
        <begin position="318"/>
        <end position="332"/>
    </location>
</feature>
<sequence length="429" mass="49241">MDEQVAESCKNEITIEHAVLIPAISSIKSLMPYVEAVAVVIGSCHIHSVYEDNDHIKIYLKDTRFVDILVNNGVCILGRQINVDYAAPRADKVILSNVDPIIPDSILMKLLCFYGSPESAIIHEKITTNSEYSHIVCGKRKIYMKIFPEKKIPTKINFTYQNMYFRIDVLVEPCEHDSVCESLPNNDEERIVVDVEETREVNDEDIDLHENESSVNLKPNIEDLIPKKKHLSAKQRAYHNRGKNKTNHATNMASRLKKRAKKGWYQQRYSTRATIISEQKKNKLRLAVRRHLAAKRNRKVKEQDIINNPESSGNSHSISDENEKKAIKRDSSEIGEQSYSVPSNEMPWLVPQYPLNSKELEEFLSKTKFHRLPLQVAVEFLGDNSPAAMEALKTQLYEYLKVLKDATLKARVKRILGLMDPKDKNFNNE</sequence>
<dbReference type="EMBL" id="BMAW01099477">
    <property type="protein sequence ID" value="GFS90264.1"/>
    <property type="molecule type" value="Genomic_DNA"/>
</dbReference>
<comment type="caution">
    <text evidence="2">The sequence shown here is derived from an EMBL/GenBank/DDBJ whole genome shotgun (WGS) entry which is preliminary data.</text>
</comment>
<dbReference type="OrthoDB" id="6417047at2759"/>
<feature type="region of interest" description="Disordered" evidence="1">
    <location>
        <begin position="295"/>
        <end position="340"/>
    </location>
</feature>
<organism evidence="2 3">
    <name type="scientific">Nephila pilipes</name>
    <name type="common">Giant wood spider</name>
    <name type="synonym">Nephila maculata</name>
    <dbReference type="NCBI Taxonomy" id="299642"/>
    <lineage>
        <taxon>Eukaryota</taxon>
        <taxon>Metazoa</taxon>
        <taxon>Ecdysozoa</taxon>
        <taxon>Arthropoda</taxon>
        <taxon>Chelicerata</taxon>
        <taxon>Arachnida</taxon>
        <taxon>Araneae</taxon>
        <taxon>Araneomorphae</taxon>
        <taxon>Entelegynae</taxon>
        <taxon>Araneoidea</taxon>
        <taxon>Nephilidae</taxon>
        <taxon>Nephila</taxon>
    </lineage>
</organism>
<feature type="compositionally biased region" description="Polar residues" evidence="1">
    <location>
        <begin position="305"/>
        <end position="317"/>
    </location>
</feature>